<accession>A0A8F5BVF2</accession>
<dbReference type="AlphaFoldDB" id="A0A8F5BVF2"/>
<organism evidence="1 2">
    <name type="scientific">Saccharolobus shibatae</name>
    <dbReference type="NCBI Taxonomy" id="2286"/>
    <lineage>
        <taxon>Archaea</taxon>
        <taxon>Thermoproteota</taxon>
        <taxon>Thermoprotei</taxon>
        <taxon>Sulfolobales</taxon>
        <taxon>Sulfolobaceae</taxon>
        <taxon>Saccharolobus</taxon>
    </lineage>
</organism>
<evidence type="ECO:0000313" key="1">
    <source>
        <dbReference type="EMBL" id="QXJ32095.1"/>
    </source>
</evidence>
<gene>
    <name evidence="1" type="ORF">J5U21_01746</name>
</gene>
<protein>
    <submittedName>
        <fullName evidence="1">Uncharacterized protein</fullName>
    </submittedName>
</protein>
<name>A0A8F5BVF2_9CREN</name>
<proteinExistence type="predicted"/>
<evidence type="ECO:0000313" key="2">
    <source>
        <dbReference type="Proteomes" id="UP000693941"/>
    </source>
</evidence>
<dbReference type="EMBL" id="CP077715">
    <property type="protein sequence ID" value="QXJ32095.1"/>
    <property type="molecule type" value="Genomic_DNA"/>
</dbReference>
<reference evidence="1" key="1">
    <citation type="journal article" date="2021" name="Environ. Microbiol.">
        <title>New insights into the diversity and evolution of the archaeal mobilome from three complete genomes of Saccharolobus shibatae.</title>
        <authorList>
            <person name="Medvedeva S."/>
            <person name="Brandt D."/>
            <person name="Cvirkaite-Krupovic V."/>
            <person name="Liu Y."/>
            <person name="Severinov K."/>
            <person name="Ishino S."/>
            <person name="Ishino Y."/>
            <person name="Prangishvili D."/>
            <person name="Kalinowski J."/>
            <person name="Krupovic M."/>
        </authorList>
    </citation>
    <scope>NUCLEOTIDE SEQUENCE</scope>
    <source>
        <strain evidence="1">BEU9</strain>
    </source>
</reference>
<sequence length="57" mass="6519">MVKIPLESSLGGNRSERMVEYSLALLNVMYLVIYSREITPLDEAYRKGVENISENLI</sequence>
<dbReference type="Proteomes" id="UP000693941">
    <property type="component" value="Chromosome"/>
</dbReference>